<keyword evidence="6 7" id="KW-0472">Membrane</keyword>
<comment type="similarity">
    <text evidence="2">Belongs to the bacterial sugar transferase family.</text>
</comment>
<feature type="transmembrane region" description="Helical" evidence="7">
    <location>
        <begin position="136"/>
        <end position="153"/>
    </location>
</feature>
<dbReference type="GO" id="GO:0089702">
    <property type="term" value="F:undecaprenyl-phosphate glucose phosphotransferase activity"/>
    <property type="evidence" value="ECO:0007669"/>
    <property type="project" value="UniProtKB-EC"/>
</dbReference>
<feature type="transmembrane region" description="Helical" evidence="7">
    <location>
        <begin position="159"/>
        <end position="178"/>
    </location>
</feature>
<comment type="subcellular location">
    <subcellularLocation>
        <location evidence="1">Membrane</location>
        <topology evidence="1">Multi-pass membrane protein</topology>
    </subcellularLocation>
</comment>
<evidence type="ECO:0000256" key="4">
    <source>
        <dbReference type="ARBA" id="ARBA00022692"/>
    </source>
</evidence>
<dbReference type="GO" id="GO:0016020">
    <property type="term" value="C:membrane"/>
    <property type="evidence" value="ECO:0007669"/>
    <property type="project" value="UniProtKB-SubCell"/>
</dbReference>
<evidence type="ECO:0000259" key="8">
    <source>
        <dbReference type="Pfam" id="PF02397"/>
    </source>
</evidence>
<evidence type="ECO:0000256" key="1">
    <source>
        <dbReference type="ARBA" id="ARBA00004141"/>
    </source>
</evidence>
<name>A0A3E2MUF9_MYCMR</name>
<evidence type="ECO:0000256" key="2">
    <source>
        <dbReference type="ARBA" id="ARBA00006464"/>
    </source>
</evidence>
<evidence type="ECO:0000256" key="7">
    <source>
        <dbReference type="SAM" id="Phobius"/>
    </source>
</evidence>
<keyword evidence="5 7" id="KW-1133">Transmembrane helix</keyword>
<proteinExistence type="inferred from homology"/>
<organism evidence="9 10">
    <name type="scientific">Mycobacterium marinum</name>
    <dbReference type="NCBI Taxonomy" id="1781"/>
    <lineage>
        <taxon>Bacteria</taxon>
        <taxon>Bacillati</taxon>
        <taxon>Actinomycetota</taxon>
        <taxon>Actinomycetes</taxon>
        <taxon>Mycobacteriales</taxon>
        <taxon>Mycobacteriaceae</taxon>
        <taxon>Mycobacterium</taxon>
        <taxon>Mycobacterium ulcerans group</taxon>
    </lineage>
</organism>
<dbReference type="EC" id="2.7.8.31" evidence="9"/>
<gene>
    <name evidence="9" type="primary">wcaJ</name>
    <name evidence="9" type="ORF">DAVIS_03114</name>
</gene>
<dbReference type="Pfam" id="PF13727">
    <property type="entry name" value="CoA_binding_3"/>
    <property type="match status" value="1"/>
</dbReference>
<feature type="transmembrane region" description="Helical" evidence="7">
    <location>
        <begin position="95"/>
        <end position="115"/>
    </location>
</feature>
<feature type="transmembrane region" description="Helical" evidence="7">
    <location>
        <begin position="337"/>
        <end position="358"/>
    </location>
</feature>
<dbReference type="NCBIfam" id="TIGR03025">
    <property type="entry name" value="EPS_sugtrans"/>
    <property type="match status" value="1"/>
</dbReference>
<sequence>MSTSRPPSATPPSPNLRLRKGKRASVTSLLHRRTGDCPATPDRVHSTDIGVCRRWQLQYSRRLRVTDSAIVFAAVMLAQYVRFGDSPNKSGYPGPVMTLFSVLFAALWLSCLAIFNTRSQHVIGVGIDEYRRISSASFWTFGAIAMVTLLAKIDLARGYLAVALPVGTIGLLMSRYGWRRYVSRKRAQGQCQTMALAIGDRPGVSRLIHELVRNPRDGYSVVGVCIPGSGAPRGDVLQVEGRKVPILGDESHAVAAIDECGADTVVVTQTEQFGVHAIRNLIWQLETLDVDLVVSPGVMDIAQARLTLRPVAGFPLLHVEKPQYSGAQRFQKRAFDFCFALTALLVASPVLIAAAIAIKLTSKGPVCYRAERIGINGQPFTMLKLRTMVVGADSQIDGLVSQNEGAGGILFKMRDDPRVTRIGRILRRFSIDEIPQFINVVKRDMSVVGPRPPLSREVDSYDGDVRRRLLVKPGVTGIWQVSGRSQLSWEESVRLDLSYVDNWSMAGDLMIIAKTVKAVLASRGAY</sequence>
<keyword evidence="3 9" id="KW-0808">Transferase</keyword>
<reference evidence="9 10" key="1">
    <citation type="journal article" date="2018" name="Sci. Rep.">
        <title>Extensive genomic diversity among Mycobacterium marinum strains revealed by whole genome sequencing.</title>
        <authorList>
            <person name="Das S."/>
            <person name="Pettersson B.M."/>
            <person name="Behra P.R."/>
            <person name="Mallick A."/>
            <person name="Cheramie M."/>
            <person name="Ramesh M."/>
            <person name="Shirreff L."/>
            <person name="DuCote T."/>
            <person name="Dasgupta S."/>
            <person name="Ennis D.G."/>
            <person name="Kirsebom L.A."/>
        </authorList>
    </citation>
    <scope>NUCLEOTIDE SEQUENCE [LARGE SCALE GENOMIC DNA]</scope>
    <source>
        <strain evidence="9 10">Davis1</strain>
    </source>
</reference>
<comment type="caution">
    <text evidence="9">The sequence shown here is derived from an EMBL/GenBank/DDBJ whole genome shotgun (WGS) entry which is preliminary data.</text>
</comment>
<feature type="transmembrane region" description="Helical" evidence="7">
    <location>
        <begin position="63"/>
        <end position="83"/>
    </location>
</feature>
<evidence type="ECO:0000313" key="10">
    <source>
        <dbReference type="Proteomes" id="UP000257451"/>
    </source>
</evidence>
<dbReference type="InterPro" id="IPR003362">
    <property type="entry name" value="Bact_transf"/>
</dbReference>
<evidence type="ECO:0000256" key="3">
    <source>
        <dbReference type="ARBA" id="ARBA00022679"/>
    </source>
</evidence>
<feature type="domain" description="Bacterial sugar transferase" evidence="8">
    <location>
        <begin position="332"/>
        <end position="520"/>
    </location>
</feature>
<dbReference type="PANTHER" id="PTHR30576">
    <property type="entry name" value="COLANIC BIOSYNTHESIS UDP-GLUCOSE LIPID CARRIER TRANSFERASE"/>
    <property type="match status" value="1"/>
</dbReference>
<dbReference type="Pfam" id="PF02397">
    <property type="entry name" value="Bac_transf"/>
    <property type="match status" value="1"/>
</dbReference>
<dbReference type="PANTHER" id="PTHR30576:SF10">
    <property type="entry name" value="SLL5057 PROTEIN"/>
    <property type="match status" value="1"/>
</dbReference>
<dbReference type="InterPro" id="IPR017475">
    <property type="entry name" value="EPS_sugar_tfrase"/>
</dbReference>
<evidence type="ECO:0000256" key="6">
    <source>
        <dbReference type="ARBA" id="ARBA00023136"/>
    </source>
</evidence>
<keyword evidence="4 7" id="KW-0812">Transmembrane</keyword>
<accession>A0A3E2MUF9</accession>
<evidence type="ECO:0000256" key="5">
    <source>
        <dbReference type="ARBA" id="ARBA00022989"/>
    </source>
</evidence>
<dbReference type="Proteomes" id="UP000257451">
    <property type="component" value="Unassembled WGS sequence"/>
</dbReference>
<dbReference type="EMBL" id="PEDF01000098">
    <property type="protein sequence ID" value="RFZ39901.1"/>
    <property type="molecule type" value="Genomic_DNA"/>
</dbReference>
<dbReference type="AlphaFoldDB" id="A0A3E2MUF9"/>
<protein>
    <submittedName>
        <fullName evidence="9">UDP-glucose:undecaprenyl-phosphate glucose-1-phosphate transferase</fullName>
        <ecNumber evidence="9">2.7.8.31</ecNumber>
    </submittedName>
</protein>
<evidence type="ECO:0000313" key="9">
    <source>
        <dbReference type="EMBL" id="RFZ39901.1"/>
    </source>
</evidence>